<gene>
    <name evidence="4" type="primary">Plekhg5_0</name>
    <name evidence="4" type="ORF">GWK47_024168</name>
</gene>
<dbReference type="Pfam" id="PF00621">
    <property type="entry name" value="RhoGEF"/>
    <property type="match status" value="1"/>
</dbReference>
<protein>
    <submittedName>
        <fullName evidence="4">Pleckstrin y domain-containing family G member 5</fullName>
    </submittedName>
</protein>
<dbReference type="GO" id="GO:0007266">
    <property type="term" value="P:Rho protein signal transduction"/>
    <property type="evidence" value="ECO:0007669"/>
    <property type="project" value="TreeGrafter"/>
</dbReference>
<dbReference type="SMART" id="SM00233">
    <property type="entry name" value="PH"/>
    <property type="match status" value="1"/>
</dbReference>
<dbReference type="InterPro" id="IPR000219">
    <property type="entry name" value="DH_dom"/>
</dbReference>
<evidence type="ECO:0000313" key="5">
    <source>
        <dbReference type="Proteomes" id="UP000770661"/>
    </source>
</evidence>
<dbReference type="PANTHER" id="PTHR13217">
    <property type="entry name" value="PLECKSTRIN HOMOLOGY DOMAIN-CONTAINING FAMILY G MEMBER 7"/>
    <property type="match status" value="1"/>
</dbReference>
<evidence type="ECO:0000256" key="2">
    <source>
        <dbReference type="SAM" id="MobiDB-lite"/>
    </source>
</evidence>
<dbReference type="InterPro" id="IPR001849">
    <property type="entry name" value="PH_domain"/>
</dbReference>
<dbReference type="CDD" id="cd13244">
    <property type="entry name" value="PH_PLEKHG5_G6"/>
    <property type="match status" value="1"/>
</dbReference>
<proteinExistence type="predicted"/>
<dbReference type="OrthoDB" id="5585231at2759"/>
<dbReference type="GO" id="GO:0005085">
    <property type="term" value="F:guanyl-nucleotide exchange factor activity"/>
    <property type="evidence" value="ECO:0007669"/>
    <property type="project" value="InterPro"/>
</dbReference>
<evidence type="ECO:0000259" key="3">
    <source>
        <dbReference type="PROSITE" id="PS50010"/>
    </source>
</evidence>
<reference evidence="4" key="1">
    <citation type="submission" date="2020-07" db="EMBL/GenBank/DDBJ databases">
        <title>The High-quality genome of the commercially important snow crab, Chionoecetes opilio.</title>
        <authorList>
            <person name="Jeong J.-H."/>
            <person name="Ryu S."/>
        </authorList>
    </citation>
    <scope>NUCLEOTIDE SEQUENCE</scope>
    <source>
        <strain evidence="4">MADBK_172401_WGS</strain>
        <tissue evidence="4">Digestive gland</tissue>
    </source>
</reference>
<dbReference type="AlphaFoldDB" id="A0A8J5BTF5"/>
<keyword evidence="5" id="KW-1185">Reference proteome</keyword>
<dbReference type="Pfam" id="PF22697">
    <property type="entry name" value="SOS1_NGEF_PH"/>
    <property type="match status" value="1"/>
</dbReference>
<dbReference type="GO" id="GO:0030139">
    <property type="term" value="C:endocytic vesicle"/>
    <property type="evidence" value="ECO:0007669"/>
    <property type="project" value="TreeGrafter"/>
</dbReference>
<dbReference type="SUPFAM" id="SSF50729">
    <property type="entry name" value="PH domain-like"/>
    <property type="match status" value="1"/>
</dbReference>
<dbReference type="CDD" id="cd00160">
    <property type="entry name" value="RhoGEF"/>
    <property type="match status" value="1"/>
</dbReference>
<dbReference type="PANTHER" id="PTHR13217:SF11">
    <property type="entry name" value="PLECKSTRIN HOMOLOGY DOMAIN-CONTAINING FAMILY G MEMBER 5"/>
    <property type="match status" value="1"/>
</dbReference>
<accession>A0A8J5BTF5</accession>
<dbReference type="InterPro" id="IPR035899">
    <property type="entry name" value="DBL_dom_sf"/>
</dbReference>
<dbReference type="SUPFAM" id="SSF48065">
    <property type="entry name" value="DBL homology domain (DH-domain)"/>
    <property type="match status" value="1"/>
</dbReference>
<feature type="compositionally biased region" description="Low complexity" evidence="2">
    <location>
        <begin position="428"/>
        <end position="453"/>
    </location>
</feature>
<dbReference type="Gene3D" id="1.20.900.10">
    <property type="entry name" value="Dbl homology (DH) domain"/>
    <property type="match status" value="1"/>
</dbReference>
<sequence>MDSLVQQLDMYSKQGIPRQPHLLACQTMGSDQDVVLEDSWRTLVEGQDQLDERQEQQQSAIWELVETEATYIHMLKVITDLFLACLCNLQNESLLYEVDTDKLFSNIQEIYAANLNFWRELVTRMLDASRSSRKPLDPTHLTDAFYKFEELFHPYTRYCLEQSNCQLYCKEKDHDNEYFKMYLAWCETQKECNRLRLVDILVQPMQRLTKYSLLLKAILKKTTLEEHRQGLHEMITHVENFVSNVNSALRQKHEQERLQDISKRIEAYEAVEARDDELERVVKNYSELNLTQPMPGCPEHMARHLLHHGDLRLRDPHTSKMDVHVFLFTDLLLITKVTQRKAEKVKVVRPPYSVGRLVLVELKDNTALGIVSVSEWGVAVAAFTLQCPDQRSYKTWYDTLKRAKEQYREAQQARDAMIFEDMGHVGHLAPRSPRPGSSRASRVSSLAHSHSGSIDLNEASPAATQHHPSIDMSDVRASSASSEDSVALPAPEIQRSRSLEGGGCGAVSPHPERRPGIPKTPNTLSVTPPYATGQSLPNLTVESSNSLRVPGSSGINPKALSPGHSSPACLVSSACLDVACATVTVSSSLSCLSQGAVNPRRSRPRPFTH</sequence>
<keyword evidence="1" id="KW-0175">Coiled coil</keyword>
<dbReference type="Gene3D" id="2.30.29.30">
    <property type="entry name" value="Pleckstrin-homology domain (PH domain)/Phosphotyrosine-binding domain (PTB)"/>
    <property type="match status" value="1"/>
</dbReference>
<evidence type="ECO:0000256" key="1">
    <source>
        <dbReference type="SAM" id="Coils"/>
    </source>
</evidence>
<feature type="region of interest" description="Disordered" evidence="2">
    <location>
        <begin position="426"/>
        <end position="551"/>
    </location>
</feature>
<dbReference type="EMBL" id="JACEEZ010024856">
    <property type="protein sequence ID" value="KAG0707415.1"/>
    <property type="molecule type" value="Genomic_DNA"/>
</dbReference>
<evidence type="ECO:0000313" key="4">
    <source>
        <dbReference type="EMBL" id="KAG0707415.1"/>
    </source>
</evidence>
<dbReference type="PROSITE" id="PS50010">
    <property type="entry name" value="DH_2"/>
    <property type="match status" value="1"/>
</dbReference>
<comment type="caution">
    <text evidence="4">The sequence shown here is derived from an EMBL/GenBank/DDBJ whole genome shotgun (WGS) entry which is preliminary data.</text>
</comment>
<name>A0A8J5BTF5_CHIOP</name>
<dbReference type="GO" id="GO:0005886">
    <property type="term" value="C:plasma membrane"/>
    <property type="evidence" value="ECO:0007669"/>
    <property type="project" value="TreeGrafter"/>
</dbReference>
<feature type="compositionally biased region" description="Polar residues" evidence="2">
    <location>
        <begin position="520"/>
        <end position="547"/>
    </location>
</feature>
<feature type="domain" description="DH" evidence="3">
    <location>
        <begin position="56"/>
        <end position="248"/>
    </location>
</feature>
<feature type="coiled-coil region" evidence="1">
    <location>
        <begin position="393"/>
        <end position="420"/>
    </location>
</feature>
<dbReference type="GO" id="GO:0043542">
    <property type="term" value="P:endothelial cell migration"/>
    <property type="evidence" value="ECO:0007669"/>
    <property type="project" value="TreeGrafter"/>
</dbReference>
<dbReference type="InterPro" id="IPR040181">
    <property type="entry name" value="PKHG5/7"/>
</dbReference>
<dbReference type="InterPro" id="IPR055251">
    <property type="entry name" value="SOS1_NGEF_PH"/>
</dbReference>
<feature type="coiled-coil region" evidence="1">
    <location>
        <begin position="251"/>
        <end position="288"/>
    </location>
</feature>
<dbReference type="GO" id="GO:0030424">
    <property type="term" value="C:axon"/>
    <property type="evidence" value="ECO:0007669"/>
    <property type="project" value="TreeGrafter"/>
</dbReference>
<dbReference type="SMART" id="SM00325">
    <property type="entry name" value="RhoGEF"/>
    <property type="match status" value="1"/>
</dbReference>
<organism evidence="4 5">
    <name type="scientific">Chionoecetes opilio</name>
    <name type="common">Atlantic snow crab</name>
    <name type="synonym">Cancer opilio</name>
    <dbReference type="NCBI Taxonomy" id="41210"/>
    <lineage>
        <taxon>Eukaryota</taxon>
        <taxon>Metazoa</taxon>
        <taxon>Ecdysozoa</taxon>
        <taxon>Arthropoda</taxon>
        <taxon>Crustacea</taxon>
        <taxon>Multicrustacea</taxon>
        <taxon>Malacostraca</taxon>
        <taxon>Eumalacostraca</taxon>
        <taxon>Eucarida</taxon>
        <taxon>Decapoda</taxon>
        <taxon>Pleocyemata</taxon>
        <taxon>Brachyura</taxon>
        <taxon>Eubrachyura</taxon>
        <taxon>Majoidea</taxon>
        <taxon>Majidae</taxon>
        <taxon>Chionoecetes</taxon>
    </lineage>
</organism>
<dbReference type="InterPro" id="IPR011993">
    <property type="entry name" value="PH-like_dom_sf"/>
</dbReference>
<dbReference type="Proteomes" id="UP000770661">
    <property type="component" value="Unassembled WGS sequence"/>
</dbReference>